<evidence type="ECO:0000259" key="4">
    <source>
        <dbReference type="PROSITE" id="PS01124"/>
    </source>
</evidence>
<keyword evidence="6" id="KW-1185">Reference proteome</keyword>
<gene>
    <name evidence="5" type="ORF">GPA10_11255</name>
</gene>
<keyword evidence="2" id="KW-0804">Transcription</keyword>
<dbReference type="InterPro" id="IPR018060">
    <property type="entry name" value="HTH_AraC"/>
</dbReference>
<keyword evidence="1" id="KW-0805">Transcription regulation</keyword>
<protein>
    <submittedName>
        <fullName evidence="5">Helix-turn-helix domain-containing protein</fullName>
    </submittedName>
</protein>
<dbReference type="RefSeq" id="WP_343040668.1">
    <property type="nucleotide sequence ID" value="NZ_WPNZ01000005.1"/>
</dbReference>
<comment type="caution">
    <text evidence="5">The sequence shown here is derived from an EMBL/GenBank/DDBJ whole genome shotgun (WGS) entry which is preliminary data.</text>
</comment>
<feature type="chain" id="PRO_5026849051" evidence="3">
    <location>
        <begin position="23"/>
        <end position="353"/>
    </location>
</feature>
<dbReference type="SUPFAM" id="SSF46689">
    <property type="entry name" value="Homeodomain-like"/>
    <property type="match status" value="2"/>
</dbReference>
<evidence type="ECO:0000256" key="3">
    <source>
        <dbReference type="SAM" id="SignalP"/>
    </source>
</evidence>
<evidence type="ECO:0000313" key="5">
    <source>
        <dbReference type="EMBL" id="MVO85314.1"/>
    </source>
</evidence>
<dbReference type="SMART" id="SM00342">
    <property type="entry name" value="HTH_ARAC"/>
    <property type="match status" value="1"/>
</dbReference>
<dbReference type="GO" id="GO:0043565">
    <property type="term" value="F:sequence-specific DNA binding"/>
    <property type="evidence" value="ECO:0007669"/>
    <property type="project" value="InterPro"/>
</dbReference>
<dbReference type="PANTHER" id="PTHR47893:SF1">
    <property type="entry name" value="REGULATORY PROTEIN PCHR"/>
    <property type="match status" value="1"/>
</dbReference>
<dbReference type="Gene3D" id="1.10.10.60">
    <property type="entry name" value="Homeodomain-like"/>
    <property type="match status" value="2"/>
</dbReference>
<dbReference type="EMBL" id="WPNZ01000005">
    <property type="protein sequence ID" value="MVO85314.1"/>
    <property type="molecule type" value="Genomic_DNA"/>
</dbReference>
<dbReference type="Pfam" id="PF12833">
    <property type="entry name" value="HTH_18"/>
    <property type="match status" value="1"/>
</dbReference>
<organism evidence="5 6">
    <name type="scientific">Streptomyces typhae</name>
    <dbReference type="NCBI Taxonomy" id="2681492"/>
    <lineage>
        <taxon>Bacteria</taxon>
        <taxon>Bacillati</taxon>
        <taxon>Actinomycetota</taxon>
        <taxon>Actinomycetes</taxon>
        <taxon>Kitasatosporales</taxon>
        <taxon>Streptomycetaceae</taxon>
        <taxon>Streptomyces</taxon>
    </lineage>
</organism>
<dbReference type="PROSITE" id="PS01124">
    <property type="entry name" value="HTH_ARAC_FAMILY_2"/>
    <property type="match status" value="1"/>
</dbReference>
<name>A0A6L6WVS5_9ACTN</name>
<dbReference type="AlphaFoldDB" id="A0A6L6WVS5"/>
<accession>A0A6L6WVS5</accession>
<dbReference type="PANTHER" id="PTHR47893">
    <property type="entry name" value="REGULATORY PROTEIN PCHR"/>
    <property type="match status" value="1"/>
</dbReference>
<dbReference type="GO" id="GO:0003700">
    <property type="term" value="F:DNA-binding transcription factor activity"/>
    <property type="evidence" value="ECO:0007669"/>
    <property type="project" value="InterPro"/>
</dbReference>
<dbReference type="Proteomes" id="UP000483802">
    <property type="component" value="Unassembled WGS sequence"/>
</dbReference>
<dbReference type="InterPro" id="IPR009057">
    <property type="entry name" value="Homeodomain-like_sf"/>
</dbReference>
<sequence>MTRIHRLPGAAGAVGAAVSAGAADTAAAAALDAAYAAYYASIAQPDDTGDGTVRHRLHPEVGDGTIEVTSLRSGFDIVRYDVAFTGGHEIRYAFPGDHFELEHCVDGRMHISETRSGAGDLRAGSVALSPRRATEGSVAHADGERYRAVSITGTWSGLRSHLAGLGVDAVPDNRPDHVAHDQYLGRAATALRPAATPLAEIFLHRRSSPGRLLFLQSRLTAALAAVVDELAAQPELVDGRGPALADHEVAALRRVPDLLWQERHTPPTLSDIARRSSMSVRRLTTGFRALYGMSVGEYHRRRCLDRAAELLVGTDWPVGRVGHEVGYASPSNFGYAFRRDRGTSPARFRRTHS</sequence>
<feature type="signal peptide" evidence="3">
    <location>
        <begin position="1"/>
        <end position="22"/>
    </location>
</feature>
<evidence type="ECO:0000313" key="6">
    <source>
        <dbReference type="Proteomes" id="UP000483802"/>
    </source>
</evidence>
<proteinExistence type="predicted"/>
<dbReference type="InterPro" id="IPR053142">
    <property type="entry name" value="PchR_regulatory_protein"/>
</dbReference>
<feature type="domain" description="HTH araC/xylS-type" evidence="4">
    <location>
        <begin position="253"/>
        <end position="351"/>
    </location>
</feature>
<reference evidence="5 6" key="1">
    <citation type="submission" date="2019-11" db="EMBL/GenBank/DDBJ databases">
        <title>Streptomyces typhae sp. nov., a novel endophytic actinomycete isolated from the root of cattail pollen (Typha angustifolia L.).</title>
        <authorList>
            <person name="Peng C."/>
        </authorList>
    </citation>
    <scope>NUCLEOTIDE SEQUENCE [LARGE SCALE GENOMIC DNA]</scope>
    <source>
        <strain evidence="6">p1417</strain>
    </source>
</reference>
<evidence type="ECO:0000256" key="2">
    <source>
        <dbReference type="ARBA" id="ARBA00023163"/>
    </source>
</evidence>
<keyword evidence="3" id="KW-0732">Signal</keyword>
<evidence type="ECO:0000256" key="1">
    <source>
        <dbReference type="ARBA" id="ARBA00023015"/>
    </source>
</evidence>